<evidence type="ECO:0000256" key="1">
    <source>
        <dbReference type="SAM" id="MobiDB-lite"/>
    </source>
</evidence>
<keyword evidence="5" id="KW-1185">Reference proteome</keyword>
<dbReference type="RefSeq" id="WP_169493542.1">
    <property type="nucleotide sequence ID" value="NZ_AP029021.1"/>
</dbReference>
<organism evidence="4 5">
    <name type="scientific">Novosphingobium olei</name>
    <dbReference type="NCBI Taxonomy" id="2728851"/>
    <lineage>
        <taxon>Bacteria</taxon>
        <taxon>Pseudomonadati</taxon>
        <taxon>Pseudomonadota</taxon>
        <taxon>Alphaproteobacteria</taxon>
        <taxon>Sphingomonadales</taxon>
        <taxon>Sphingomonadaceae</taxon>
        <taxon>Novosphingobium</taxon>
    </lineage>
</organism>
<comment type="caution">
    <text evidence="4">The sequence shown here is derived from an EMBL/GenBank/DDBJ whole genome shotgun (WGS) entry which is preliminary data.</text>
</comment>
<name>A0A7Y0BPT1_9SPHN</name>
<feature type="domain" description="Ice-binding protein C-terminal" evidence="3">
    <location>
        <begin position="97"/>
        <end position="119"/>
    </location>
</feature>
<gene>
    <name evidence="4" type="ORF">HHL27_11525</name>
</gene>
<evidence type="ECO:0000313" key="5">
    <source>
        <dbReference type="Proteomes" id="UP000583556"/>
    </source>
</evidence>
<feature type="chain" id="PRO_5030609511" evidence="2">
    <location>
        <begin position="24"/>
        <end position="121"/>
    </location>
</feature>
<keyword evidence="2" id="KW-0732">Signal</keyword>
<protein>
    <submittedName>
        <fullName evidence="4">PEP-CTERM sorting domain-containing protein</fullName>
    </submittedName>
</protein>
<proteinExistence type="predicted"/>
<evidence type="ECO:0000313" key="4">
    <source>
        <dbReference type="EMBL" id="NML94294.1"/>
    </source>
</evidence>
<evidence type="ECO:0000259" key="3">
    <source>
        <dbReference type="Pfam" id="PF07589"/>
    </source>
</evidence>
<dbReference type="Pfam" id="PF07589">
    <property type="entry name" value="PEP-CTERM"/>
    <property type="match status" value="1"/>
</dbReference>
<dbReference type="EMBL" id="JABBGM010000004">
    <property type="protein sequence ID" value="NML94294.1"/>
    <property type="molecule type" value="Genomic_DNA"/>
</dbReference>
<dbReference type="AlphaFoldDB" id="A0A7Y0BPT1"/>
<feature type="region of interest" description="Disordered" evidence="1">
    <location>
        <begin position="42"/>
        <end position="102"/>
    </location>
</feature>
<reference evidence="4 5" key="1">
    <citation type="submission" date="2020-04" db="EMBL/GenBank/DDBJ databases">
        <title>Novosphingobium sp. TW-4 isolated from soil.</title>
        <authorList>
            <person name="Dahal R.H."/>
            <person name="Chaudhary D.K."/>
        </authorList>
    </citation>
    <scope>NUCLEOTIDE SEQUENCE [LARGE SCALE GENOMIC DNA]</scope>
    <source>
        <strain evidence="4 5">TW-4</strain>
    </source>
</reference>
<dbReference type="Proteomes" id="UP000583556">
    <property type="component" value="Unassembled WGS sequence"/>
</dbReference>
<sequence length="121" mass="11714">MKRSLVIATALMGSLAASAPAHATWFHTHYCNCGDATGAGMCPGSSTSSSTTTSTSGGTTTTSGGTTTTSGGTTTTSGGTTTTSGGTTTTTSGGTKVPEPGMLGLMAMGLVGLGAARRRRR</sequence>
<feature type="compositionally biased region" description="Low complexity" evidence="1">
    <location>
        <begin position="44"/>
        <end position="102"/>
    </location>
</feature>
<feature type="signal peptide" evidence="2">
    <location>
        <begin position="1"/>
        <end position="23"/>
    </location>
</feature>
<accession>A0A7Y0BPT1</accession>
<evidence type="ECO:0000256" key="2">
    <source>
        <dbReference type="SAM" id="SignalP"/>
    </source>
</evidence>
<dbReference type="NCBIfam" id="TIGR02595">
    <property type="entry name" value="PEP_CTERM"/>
    <property type="match status" value="1"/>
</dbReference>
<dbReference type="InterPro" id="IPR013424">
    <property type="entry name" value="Ice-binding_C"/>
</dbReference>